<feature type="compositionally biased region" description="Polar residues" evidence="2">
    <location>
        <begin position="180"/>
        <end position="199"/>
    </location>
</feature>
<protein>
    <recommendedName>
        <fullName evidence="3">Protein kinase domain-containing protein</fullName>
    </recommendedName>
</protein>
<organism evidence="4 5">
    <name type="scientific">Neonectria ditissima</name>
    <dbReference type="NCBI Taxonomy" id="78410"/>
    <lineage>
        <taxon>Eukaryota</taxon>
        <taxon>Fungi</taxon>
        <taxon>Dikarya</taxon>
        <taxon>Ascomycota</taxon>
        <taxon>Pezizomycotina</taxon>
        <taxon>Sordariomycetes</taxon>
        <taxon>Hypocreomycetidae</taxon>
        <taxon>Hypocreales</taxon>
        <taxon>Nectriaceae</taxon>
        <taxon>Neonectria</taxon>
    </lineage>
</organism>
<dbReference type="PROSITE" id="PS50011">
    <property type="entry name" value="PROTEIN_KINASE_DOM"/>
    <property type="match status" value="1"/>
</dbReference>
<evidence type="ECO:0000313" key="4">
    <source>
        <dbReference type="EMBL" id="KPM34590.1"/>
    </source>
</evidence>
<feature type="region of interest" description="Disordered" evidence="2">
    <location>
        <begin position="418"/>
        <end position="479"/>
    </location>
</feature>
<keyword evidence="1" id="KW-0175">Coiled coil</keyword>
<feature type="coiled-coil region" evidence="1">
    <location>
        <begin position="6"/>
        <end position="40"/>
    </location>
</feature>
<dbReference type="InterPro" id="IPR052396">
    <property type="entry name" value="Meiotic_Drive_Suppr_Kinase"/>
</dbReference>
<feature type="domain" description="Protein kinase" evidence="3">
    <location>
        <begin position="536"/>
        <end position="724"/>
    </location>
</feature>
<proteinExistence type="predicted"/>
<feature type="region of interest" description="Disordered" evidence="2">
    <location>
        <begin position="180"/>
        <end position="215"/>
    </location>
</feature>
<accession>A0A0P7B466</accession>
<dbReference type="Proteomes" id="UP000050424">
    <property type="component" value="Unassembled WGS sequence"/>
</dbReference>
<sequence length="724" mass="81228">MEDLDIAQLRKQLLEEQRLRKAAESHFLDEQRRREEAEERASASQPLPLETYLETCHTLRLAIDVVTDCSLTTQGDTTDPTGRFYPRRIIPWDTFAIEQEKIWADLSFSPSFASQPAFPSQHQLEYVKSLLHPIASEIGLRNDERDVVENAVLKLMDATYADPVLRNHLGLSGTVTFESHTNLGTTNEPLSESMEQMSLDSRPPARALNRRKGRGKGNLADQFCISQTSSGQRFPALAIEYKAPHKLSRDDVITGLEGEIQPDRDVINQEGEGFEFAAKRLTAAVVTQCFSYMVGKGIQYGYVCTGETYIFLYIPSDPSCVYYSVCIPSLDVQDDDENRLHRTAVAQVYAFVLQAIRSPPPSLAWHDAADRLDIWCVEFEDVLRDIPETDRKPKRTTPYRAQRWKGFMRSPIRTRSRCLPFATETKQSRDDDTEDDDSPSPTPNAVGQVASGSKDVNSSGTQGQGSKSAGRGGSNKRQNIQERPYCTQECLRGIGFGGPLDEKCPNIADHGNAHIERGDFLTQLRLQLAVDRGHDADSTPLYLSGSRGSLFKLCLSSRGYTLVAKGVEAMDAKHLRHENKMYDHVRQLQGTFVPVCLGMVDLIKPYYFDSGVYVHFLLLSYGGRSILRETDEVKAAVADQIITALRRLHQYRVLHCDAELRNVLYDPSSGRCMLVDLMLAKTLVRRPLVRVDGNGQSWRSKFALPKDKPDAFAVEVQSLQASLP</sequence>
<dbReference type="EMBL" id="LKCW01000320">
    <property type="protein sequence ID" value="KPM34590.1"/>
    <property type="molecule type" value="Genomic_DNA"/>
</dbReference>
<dbReference type="Gene3D" id="1.10.510.10">
    <property type="entry name" value="Transferase(Phosphotransferase) domain 1"/>
    <property type="match status" value="1"/>
</dbReference>
<name>A0A0P7B466_9HYPO</name>
<dbReference type="InterPro" id="IPR000719">
    <property type="entry name" value="Prot_kinase_dom"/>
</dbReference>
<dbReference type="OrthoDB" id="2156052at2759"/>
<evidence type="ECO:0000259" key="3">
    <source>
        <dbReference type="PROSITE" id="PS50011"/>
    </source>
</evidence>
<gene>
    <name evidence="4" type="ORF">AK830_g11979</name>
</gene>
<dbReference type="GO" id="GO:0004672">
    <property type="term" value="F:protein kinase activity"/>
    <property type="evidence" value="ECO:0007669"/>
    <property type="project" value="InterPro"/>
</dbReference>
<dbReference type="STRING" id="78410.A0A0P7B466"/>
<dbReference type="GO" id="GO:0005524">
    <property type="term" value="F:ATP binding"/>
    <property type="evidence" value="ECO:0007669"/>
    <property type="project" value="InterPro"/>
</dbReference>
<evidence type="ECO:0000256" key="2">
    <source>
        <dbReference type="SAM" id="MobiDB-lite"/>
    </source>
</evidence>
<evidence type="ECO:0000256" key="1">
    <source>
        <dbReference type="SAM" id="Coils"/>
    </source>
</evidence>
<evidence type="ECO:0000313" key="5">
    <source>
        <dbReference type="Proteomes" id="UP000050424"/>
    </source>
</evidence>
<reference evidence="4 5" key="1">
    <citation type="submission" date="2015-09" db="EMBL/GenBank/DDBJ databases">
        <title>Draft genome of a European isolate of the apple canker pathogen Neonectria ditissima.</title>
        <authorList>
            <person name="Gomez-Cortecero A."/>
            <person name="Harrison R.J."/>
            <person name="Armitage A.D."/>
        </authorList>
    </citation>
    <scope>NUCLEOTIDE SEQUENCE [LARGE SCALE GENOMIC DNA]</scope>
    <source>
        <strain evidence="4 5">R09/05</strain>
    </source>
</reference>
<keyword evidence="5" id="KW-1185">Reference proteome</keyword>
<dbReference type="AlphaFoldDB" id="A0A0P7B466"/>
<dbReference type="PANTHER" id="PTHR37171">
    <property type="entry name" value="SERINE/THREONINE-PROTEIN KINASE YRZF-RELATED"/>
    <property type="match status" value="1"/>
</dbReference>
<dbReference type="SUPFAM" id="SSF56112">
    <property type="entry name" value="Protein kinase-like (PK-like)"/>
    <property type="match status" value="1"/>
</dbReference>
<comment type="caution">
    <text evidence="4">The sequence shown here is derived from an EMBL/GenBank/DDBJ whole genome shotgun (WGS) entry which is preliminary data.</text>
</comment>
<dbReference type="PANTHER" id="PTHR37171:SF1">
    <property type="entry name" value="SERINE_THREONINE-PROTEIN KINASE YRZF-RELATED"/>
    <property type="match status" value="1"/>
</dbReference>
<feature type="compositionally biased region" description="Polar residues" evidence="2">
    <location>
        <begin position="450"/>
        <end position="467"/>
    </location>
</feature>
<dbReference type="InterPro" id="IPR011009">
    <property type="entry name" value="Kinase-like_dom_sf"/>
</dbReference>